<evidence type="ECO:0000313" key="1">
    <source>
        <dbReference type="EMBL" id="MBF1673649.1"/>
    </source>
</evidence>
<sequence>MARFYTQLTRLVSEARTLSADAQTLIDRTVVYIRGASYRQTRLYPQAIRLRIPGTPDGALTHKGMSYEEIGKHLGRKETTVRLEIAAGLREVETRLGKNFLTLITTDTPDSLAAAARTLDRAVARDAGTGSLEDYFDAEFIAQLKATTDGVTPTSSPDIDLLQQALIYAMQFSKVRIHDELHALDAGTLAYVAALITGTGGNANDQYRFAQKLRNEATK</sequence>
<accession>A0A930LP15</accession>
<name>A0A930LP15_9MICC</name>
<protein>
    <submittedName>
        <fullName evidence="1">Uncharacterized protein</fullName>
    </submittedName>
</protein>
<reference evidence="1" key="1">
    <citation type="submission" date="2020-04" db="EMBL/GenBank/DDBJ databases">
        <title>Deep metagenomics examines the oral microbiome during advanced dental caries in children, revealing novel taxa and co-occurrences with host molecules.</title>
        <authorList>
            <person name="Baker J.L."/>
            <person name="Morton J.T."/>
            <person name="Dinis M."/>
            <person name="Alvarez R."/>
            <person name="Tran N.C."/>
            <person name="Knight R."/>
            <person name="Edlund A."/>
        </authorList>
    </citation>
    <scope>NUCLEOTIDE SEQUENCE</scope>
    <source>
        <strain evidence="1">JCVI_47_bin.3</strain>
    </source>
</reference>
<dbReference type="AlphaFoldDB" id="A0A930LP15"/>
<gene>
    <name evidence="1" type="ORF">HXO65_05530</name>
</gene>
<comment type="caution">
    <text evidence="1">The sequence shown here is derived from an EMBL/GenBank/DDBJ whole genome shotgun (WGS) entry which is preliminary data.</text>
</comment>
<evidence type="ECO:0000313" key="2">
    <source>
        <dbReference type="Proteomes" id="UP000785653"/>
    </source>
</evidence>
<organism evidence="1 2">
    <name type="scientific">Rothia mucilaginosa</name>
    <dbReference type="NCBI Taxonomy" id="43675"/>
    <lineage>
        <taxon>Bacteria</taxon>
        <taxon>Bacillati</taxon>
        <taxon>Actinomycetota</taxon>
        <taxon>Actinomycetes</taxon>
        <taxon>Micrococcales</taxon>
        <taxon>Micrococcaceae</taxon>
        <taxon>Rothia</taxon>
    </lineage>
</organism>
<dbReference type="Proteomes" id="UP000785653">
    <property type="component" value="Unassembled WGS sequence"/>
</dbReference>
<dbReference type="EMBL" id="JABZXS010000070">
    <property type="protein sequence ID" value="MBF1673649.1"/>
    <property type="molecule type" value="Genomic_DNA"/>
</dbReference>
<proteinExistence type="predicted"/>